<accession>A0A6M3IE19</accession>
<name>A0A6M3IE19_9ZZZZ</name>
<dbReference type="AlphaFoldDB" id="A0A6M3IE19"/>
<organism evidence="1">
    <name type="scientific">viral metagenome</name>
    <dbReference type="NCBI Taxonomy" id="1070528"/>
    <lineage>
        <taxon>unclassified sequences</taxon>
        <taxon>metagenomes</taxon>
        <taxon>organismal metagenomes</taxon>
    </lineage>
</organism>
<reference evidence="1" key="1">
    <citation type="submission" date="2020-03" db="EMBL/GenBank/DDBJ databases">
        <title>The deep terrestrial virosphere.</title>
        <authorList>
            <person name="Holmfeldt K."/>
            <person name="Nilsson E."/>
            <person name="Simone D."/>
            <person name="Lopez-Fernandez M."/>
            <person name="Wu X."/>
            <person name="de Brujin I."/>
            <person name="Lundin D."/>
            <person name="Andersson A."/>
            <person name="Bertilsson S."/>
            <person name="Dopson M."/>
        </authorList>
    </citation>
    <scope>NUCLEOTIDE SEQUENCE</scope>
    <source>
        <strain evidence="1">MM415B02048</strain>
    </source>
</reference>
<protein>
    <submittedName>
        <fullName evidence="1">Putative structural protein</fullName>
    </submittedName>
</protein>
<evidence type="ECO:0000313" key="1">
    <source>
        <dbReference type="EMBL" id="QJA55427.1"/>
    </source>
</evidence>
<gene>
    <name evidence="1" type="ORF">MM415B02048_0009</name>
</gene>
<dbReference type="EMBL" id="MT141158">
    <property type="protein sequence ID" value="QJA55427.1"/>
    <property type="molecule type" value="Genomic_DNA"/>
</dbReference>
<proteinExistence type="predicted"/>
<sequence length="436" mass="45558">MKNPFVNPVADSLDIANSFSQNDGAYFATDQVRARDADGLKLYDDGGNGIFVKDAGNVGIGTATPDSILSICSANQNAVVNIYGVATAADYGVIQVSSVGGLTNPQNRFLVLQPNAGNVGIGTVNPNAKLDIAGTLGQSYGNDTQTMLLHTKDWISDTVISGCLPATSTTLISDISAGVAYSQGRRIVKVATSKTYTASKDTYVDLKGDGTYVFTEVLNAAAAPAIAANSIRLAKVVTDATAITSVADLRQLHKIFVNSSGRVGIGTTTPAEKLEVNGHMRINGSIYSYAAIPLIQALVNTVDGPRIIMDVSGGAGRLYTTRNSGALQALTFGIDSVERMRVDISANVGIGTTSPSSLLDLQKAGTVKANLDLLELTNSGNAVDMDGTQTSILFNQWYYDATTPAVADAGRITVGAETDWTSVAATQDAYMFSKLL</sequence>